<accession>A0AAD6NEX4</accession>
<dbReference type="EMBL" id="JAQGDS010000012">
    <property type="protein sequence ID" value="KAJ6256751.1"/>
    <property type="molecule type" value="Genomic_DNA"/>
</dbReference>
<proteinExistence type="predicted"/>
<dbReference type="Proteomes" id="UP001221413">
    <property type="component" value="Unassembled WGS sequence"/>
</dbReference>
<protein>
    <submittedName>
        <fullName evidence="2">Uncharacterized protein</fullName>
    </submittedName>
</protein>
<gene>
    <name evidence="2" type="ORF">Dda_8618</name>
</gene>
<dbReference type="AlphaFoldDB" id="A0AAD6NEX4"/>
<keyword evidence="3" id="KW-1185">Reference proteome</keyword>
<organism evidence="2 3">
    <name type="scientific">Drechslerella dactyloides</name>
    <name type="common">Nematode-trapping fungus</name>
    <name type="synonym">Arthrobotrys dactyloides</name>
    <dbReference type="NCBI Taxonomy" id="74499"/>
    <lineage>
        <taxon>Eukaryota</taxon>
        <taxon>Fungi</taxon>
        <taxon>Dikarya</taxon>
        <taxon>Ascomycota</taxon>
        <taxon>Pezizomycotina</taxon>
        <taxon>Orbiliomycetes</taxon>
        <taxon>Orbiliales</taxon>
        <taxon>Orbiliaceae</taxon>
        <taxon>Drechslerella</taxon>
    </lineage>
</organism>
<sequence>MAKEEKASFFWAQADEEQTLQHTTASRRAKASGTRADDDDRSHSTALHRTTKYTTPRRTRRATALAGHGHLGEQLTQRR</sequence>
<reference evidence="2" key="1">
    <citation type="submission" date="2023-01" db="EMBL/GenBank/DDBJ databases">
        <title>The chitinases involved in constricting ring structure development in the nematode-trapping fungus Drechslerella dactyloides.</title>
        <authorList>
            <person name="Wang R."/>
            <person name="Zhang L."/>
            <person name="Tang P."/>
            <person name="Li S."/>
            <person name="Liang L."/>
        </authorList>
    </citation>
    <scope>NUCLEOTIDE SEQUENCE</scope>
    <source>
        <strain evidence="2">YMF1.00031</strain>
    </source>
</reference>
<feature type="region of interest" description="Disordered" evidence="1">
    <location>
        <begin position="1"/>
        <end position="79"/>
    </location>
</feature>
<name>A0AAD6NEX4_DREDA</name>
<evidence type="ECO:0000313" key="3">
    <source>
        <dbReference type="Proteomes" id="UP001221413"/>
    </source>
</evidence>
<feature type="compositionally biased region" description="Basic residues" evidence="1">
    <location>
        <begin position="49"/>
        <end position="61"/>
    </location>
</feature>
<comment type="caution">
    <text evidence="2">The sequence shown here is derived from an EMBL/GenBank/DDBJ whole genome shotgun (WGS) entry which is preliminary data.</text>
</comment>
<evidence type="ECO:0000313" key="2">
    <source>
        <dbReference type="EMBL" id="KAJ6256751.1"/>
    </source>
</evidence>
<evidence type="ECO:0000256" key="1">
    <source>
        <dbReference type="SAM" id="MobiDB-lite"/>
    </source>
</evidence>